<dbReference type="EMBL" id="CFOH01001243">
    <property type="protein sequence ID" value="CFE82124.1"/>
    <property type="molecule type" value="Genomic_DNA"/>
</dbReference>
<dbReference type="Proteomes" id="UP000038802">
    <property type="component" value="Unassembled WGS sequence"/>
</dbReference>
<evidence type="ECO:0000313" key="11">
    <source>
        <dbReference type="Proteomes" id="UP000046680"/>
    </source>
</evidence>
<evidence type="ECO:0000313" key="10">
    <source>
        <dbReference type="Proteomes" id="UP000039217"/>
    </source>
</evidence>
<evidence type="ECO:0000313" key="12">
    <source>
        <dbReference type="Proteomes" id="UP000046947"/>
    </source>
</evidence>
<organism evidence="6 8">
    <name type="scientific">Mycobacterium tuberculosis</name>
    <dbReference type="NCBI Taxonomy" id="1773"/>
    <lineage>
        <taxon>Bacteria</taxon>
        <taxon>Bacillati</taxon>
        <taxon>Actinomycetota</taxon>
        <taxon>Actinomycetes</taxon>
        <taxon>Mycobacteriales</taxon>
        <taxon>Mycobacteriaceae</taxon>
        <taxon>Mycobacterium</taxon>
        <taxon>Mycobacterium tuberculosis complex</taxon>
    </lineage>
</organism>
<evidence type="ECO:0000313" key="5">
    <source>
        <dbReference type="EMBL" id="CNU43918.1"/>
    </source>
</evidence>
<dbReference type="Proteomes" id="UP000048289">
    <property type="component" value="Unassembled WGS sequence"/>
</dbReference>
<evidence type="ECO:0000313" key="3">
    <source>
        <dbReference type="EMBL" id="CFE82124.1"/>
    </source>
</evidence>
<evidence type="ECO:0000313" key="6">
    <source>
        <dbReference type="EMBL" id="COV33828.1"/>
    </source>
</evidence>
<dbReference type="EMBL" id="CSAE01000091">
    <property type="protein sequence ID" value="COV33828.1"/>
    <property type="molecule type" value="Genomic_DNA"/>
</dbReference>
<feature type="region of interest" description="Disordered" evidence="1">
    <location>
        <begin position="1"/>
        <end position="26"/>
    </location>
</feature>
<dbReference type="EMBL" id="CSBK01000982">
    <property type="protein sequence ID" value="COY17532.1"/>
    <property type="molecule type" value="Genomic_DNA"/>
</dbReference>
<reference evidence="6" key="1">
    <citation type="submission" date="2015-03" db="EMBL/GenBank/DDBJ databases">
        <authorList>
            <person name="Murphy D."/>
        </authorList>
    </citation>
    <scope>NUCLEOTIDE SEQUENCE [LARGE SCALE GENOMIC DNA]</scope>
    <source>
        <strain evidence="6">K00500041</strain>
    </source>
</reference>
<protein>
    <submittedName>
        <fullName evidence="6">Uncharacterized protein</fullName>
    </submittedName>
</protein>
<name>A0A0T7PKZ2_MYCTX</name>
<dbReference type="Proteomes" id="UP000046680">
    <property type="component" value="Unassembled WGS sequence"/>
</dbReference>
<dbReference type="AlphaFoldDB" id="A0A0T7PKZ2"/>
<evidence type="ECO:0000313" key="9">
    <source>
        <dbReference type="Proteomes" id="UP000039021"/>
    </source>
</evidence>
<gene>
    <name evidence="4" type="ORF">ERS007657_03613</name>
    <name evidence="5" type="ORF">ERS007661_00670</name>
    <name evidence="2" type="ORF">ERS007681_04455</name>
    <name evidence="3" type="ORF">ERS007688_04345</name>
    <name evidence="6" type="ORF">ERS007703_01170</name>
    <name evidence="7" type="ORF">ERS007739_02219</name>
</gene>
<evidence type="ECO:0000313" key="2">
    <source>
        <dbReference type="EMBL" id="CFE48092.1"/>
    </source>
</evidence>
<dbReference type="EMBL" id="CQQC01000144">
    <property type="protein sequence ID" value="CNU43918.1"/>
    <property type="molecule type" value="Genomic_DNA"/>
</dbReference>
<dbReference type="Proteomes" id="UP000046947">
    <property type="component" value="Unassembled WGS sequence"/>
</dbReference>
<evidence type="ECO:0000313" key="8">
    <source>
        <dbReference type="Proteomes" id="UP000038802"/>
    </source>
</evidence>
<reference evidence="8 9" key="2">
    <citation type="submission" date="2015-03" db="EMBL/GenBank/DDBJ databases">
        <authorList>
            <consortium name="Pathogen Informatics"/>
        </authorList>
    </citation>
    <scope>NUCLEOTIDE SEQUENCE [LARGE SCALE GENOMIC DNA]</scope>
    <source>
        <strain evidence="4 11">C09601061</strain>
        <strain evidence="5 10">D00501624</strain>
        <strain evidence="2 13">G09901357</strain>
        <strain evidence="3 12">H09601792</strain>
        <strain evidence="8">K00500041</strain>
        <strain evidence="9">N09902308</strain>
    </source>
</reference>
<reference evidence="7" key="3">
    <citation type="submission" date="2015-03" db="EMBL/GenBank/DDBJ databases">
        <authorList>
            <consortium name="Pathogen Informatics"/>
            <person name="Murphy D."/>
        </authorList>
    </citation>
    <scope>NUCLEOTIDE SEQUENCE</scope>
    <source>
        <strain evidence="7">N09902308</strain>
    </source>
</reference>
<dbReference type="Proteomes" id="UP000039217">
    <property type="component" value="Unassembled WGS sequence"/>
</dbReference>
<evidence type="ECO:0000313" key="4">
    <source>
        <dbReference type="EMBL" id="CFS02144.1"/>
    </source>
</evidence>
<dbReference type="EMBL" id="CGCX01001835">
    <property type="protein sequence ID" value="CFS02144.1"/>
    <property type="molecule type" value="Genomic_DNA"/>
</dbReference>
<evidence type="ECO:0000256" key="1">
    <source>
        <dbReference type="SAM" id="MobiDB-lite"/>
    </source>
</evidence>
<dbReference type="Proteomes" id="UP000039021">
    <property type="component" value="Unassembled WGS sequence"/>
</dbReference>
<evidence type="ECO:0000313" key="7">
    <source>
        <dbReference type="EMBL" id="COY17532.1"/>
    </source>
</evidence>
<accession>A0A0T7PKZ2</accession>
<feature type="compositionally biased region" description="Basic and acidic residues" evidence="1">
    <location>
        <begin position="1"/>
        <end position="22"/>
    </location>
</feature>
<proteinExistence type="predicted"/>
<evidence type="ECO:0000313" key="13">
    <source>
        <dbReference type="Proteomes" id="UP000048289"/>
    </source>
</evidence>
<sequence>MAQDGPHDHGGDQRNDNDEPEHQPILAYGASTIHTAALTCFGTLANTARCWVDSVR</sequence>
<dbReference type="EMBL" id="CFOE01001094">
    <property type="protein sequence ID" value="CFE48092.1"/>
    <property type="molecule type" value="Genomic_DNA"/>
</dbReference>